<name>A0A6C0H8D8_9ZZZZ</name>
<evidence type="ECO:0000313" key="1">
    <source>
        <dbReference type="EMBL" id="QHT76841.1"/>
    </source>
</evidence>
<dbReference type="EMBL" id="MN739903">
    <property type="protein sequence ID" value="QHT76841.1"/>
    <property type="molecule type" value="Genomic_DNA"/>
</dbReference>
<proteinExistence type="predicted"/>
<reference evidence="1" key="1">
    <citation type="journal article" date="2020" name="Nature">
        <title>Giant virus diversity and host interactions through global metagenomics.</title>
        <authorList>
            <person name="Schulz F."/>
            <person name="Roux S."/>
            <person name="Paez-Espino D."/>
            <person name="Jungbluth S."/>
            <person name="Walsh D.A."/>
            <person name="Denef V.J."/>
            <person name="McMahon K.D."/>
            <person name="Konstantinidis K.T."/>
            <person name="Eloe-Fadrosh E.A."/>
            <person name="Kyrpides N.C."/>
            <person name="Woyke T."/>
        </authorList>
    </citation>
    <scope>NUCLEOTIDE SEQUENCE</scope>
    <source>
        <strain evidence="1">GVMAG-M-3300023179-82</strain>
    </source>
</reference>
<dbReference type="AlphaFoldDB" id="A0A6C0H8D8"/>
<dbReference type="Pfam" id="PF19064">
    <property type="entry name" value="DUF5760"/>
    <property type="match status" value="1"/>
</dbReference>
<dbReference type="InterPro" id="IPR043918">
    <property type="entry name" value="DUF5760"/>
</dbReference>
<accession>A0A6C0H8D8</accession>
<sequence>MTEKVSAEFVHTVKKYIEYDDKIKEIKKSLKELSTVKKQNEEYILEYLQSIEENTIDISNGKLIRSVTKTQSPLKKELIQKTLTDIIGDNSKALDITDKIVKSRPIVEKVVLKRTTQKVND</sequence>
<protein>
    <submittedName>
        <fullName evidence="1">Uncharacterized protein</fullName>
    </submittedName>
</protein>
<organism evidence="1">
    <name type="scientific">viral metagenome</name>
    <dbReference type="NCBI Taxonomy" id="1070528"/>
    <lineage>
        <taxon>unclassified sequences</taxon>
        <taxon>metagenomes</taxon>
        <taxon>organismal metagenomes</taxon>
    </lineage>
</organism>